<feature type="compositionally biased region" description="Basic and acidic residues" evidence="8">
    <location>
        <begin position="9"/>
        <end position="24"/>
    </location>
</feature>
<evidence type="ECO:0000256" key="3">
    <source>
        <dbReference type="ARBA" id="ARBA00010425"/>
    </source>
</evidence>
<comment type="subcellular location">
    <subcellularLocation>
        <location evidence="2">Endoplasmic reticulum membrane</location>
        <topology evidence="2">Multi-pass membrane protein</topology>
    </subcellularLocation>
</comment>
<gene>
    <name evidence="11" type="ORF">LTR84_008616</name>
</gene>
<name>A0AAV9MWT6_9EURO</name>
<feature type="transmembrane region" description="Helical" evidence="9">
    <location>
        <begin position="321"/>
        <end position="340"/>
    </location>
</feature>
<keyword evidence="12" id="KW-1185">Reference proteome</keyword>
<dbReference type="Pfam" id="PF03151">
    <property type="entry name" value="TPT"/>
    <property type="match status" value="1"/>
</dbReference>
<evidence type="ECO:0000256" key="1">
    <source>
        <dbReference type="ARBA" id="ARBA00003420"/>
    </source>
</evidence>
<feature type="transmembrane region" description="Helical" evidence="9">
    <location>
        <begin position="204"/>
        <end position="224"/>
    </location>
</feature>
<evidence type="ECO:0000256" key="9">
    <source>
        <dbReference type="SAM" id="Phobius"/>
    </source>
</evidence>
<proteinExistence type="inferred from homology"/>
<reference evidence="11 12" key="1">
    <citation type="submission" date="2023-08" db="EMBL/GenBank/DDBJ databases">
        <title>Black Yeasts Isolated from many extreme environments.</title>
        <authorList>
            <person name="Coleine C."/>
            <person name="Stajich J.E."/>
            <person name="Selbmann L."/>
        </authorList>
    </citation>
    <scope>NUCLEOTIDE SEQUENCE [LARGE SCALE GENOMIC DNA]</scope>
    <source>
        <strain evidence="11 12">CCFEE 5792</strain>
    </source>
</reference>
<dbReference type="GO" id="GO:0005789">
    <property type="term" value="C:endoplasmic reticulum membrane"/>
    <property type="evidence" value="ECO:0007669"/>
    <property type="project" value="UniProtKB-SubCell"/>
</dbReference>
<comment type="subunit">
    <text evidence="4">Homooligomer.</text>
</comment>
<comment type="similarity">
    <text evidence="3">Belongs to the TPT transporter family. SLC35D subfamily.</text>
</comment>
<keyword evidence="6 9" id="KW-1133">Transmembrane helix</keyword>
<evidence type="ECO:0000259" key="10">
    <source>
        <dbReference type="Pfam" id="PF03151"/>
    </source>
</evidence>
<keyword evidence="7 9" id="KW-0472">Membrane</keyword>
<evidence type="ECO:0000256" key="5">
    <source>
        <dbReference type="ARBA" id="ARBA00022692"/>
    </source>
</evidence>
<evidence type="ECO:0000313" key="12">
    <source>
        <dbReference type="Proteomes" id="UP001358417"/>
    </source>
</evidence>
<accession>A0AAV9MWT6</accession>
<feature type="transmembrane region" description="Helical" evidence="9">
    <location>
        <begin position="236"/>
        <end position="255"/>
    </location>
</feature>
<evidence type="ECO:0000256" key="2">
    <source>
        <dbReference type="ARBA" id="ARBA00004477"/>
    </source>
</evidence>
<comment type="caution">
    <text evidence="11">The sequence shown here is derived from an EMBL/GenBank/DDBJ whole genome shotgun (WGS) entry which is preliminary data.</text>
</comment>
<comment type="function">
    <text evidence="1">Involved in the import of GDP-mannose from the cytoplasm into the Golgi lumen.</text>
</comment>
<feature type="domain" description="Sugar phosphate transporter" evidence="10">
    <location>
        <begin position="61"/>
        <end position="339"/>
    </location>
</feature>
<feature type="transmembrane region" description="Helical" evidence="9">
    <location>
        <begin position="178"/>
        <end position="198"/>
    </location>
</feature>
<dbReference type="RefSeq" id="XP_064701758.1">
    <property type="nucleotide sequence ID" value="XM_064852161.1"/>
</dbReference>
<feature type="transmembrane region" description="Helical" evidence="9">
    <location>
        <begin position="93"/>
        <end position="113"/>
    </location>
</feature>
<evidence type="ECO:0000256" key="6">
    <source>
        <dbReference type="ARBA" id="ARBA00022989"/>
    </source>
</evidence>
<evidence type="ECO:0000313" key="11">
    <source>
        <dbReference type="EMBL" id="KAK5046159.1"/>
    </source>
</evidence>
<feature type="transmembrane region" description="Helical" evidence="9">
    <location>
        <begin position="125"/>
        <end position="145"/>
    </location>
</feature>
<feature type="transmembrane region" description="Helical" evidence="9">
    <location>
        <begin position="296"/>
        <end position="315"/>
    </location>
</feature>
<feature type="region of interest" description="Disordered" evidence="8">
    <location>
        <begin position="1"/>
        <end position="24"/>
    </location>
</feature>
<protein>
    <recommendedName>
        <fullName evidence="10">Sugar phosphate transporter domain-containing protein</fullName>
    </recommendedName>
</protein>
<feature type="transmembrane region" description="Helical" evidence="9">
    <location>
        <begin position="267"/>
        <end position="284"/>
    </location>
</feature>
<sequence>MSGLQLARNSDHPESFSDDGKESESGIPLLYTEKDEDLEHQYHSADVTLSKSRGQSYIDAIWMLVNVVSTVVIVFLNKIVFSDPQLGKCQISIAIWHFTATSGLLYASTSHPFRAFEAIRVPIRQVLPICIFFAGFLLLGNLSLALNDVDFYQLAKIMTTPTVVALGYVLFRRTIPASALLAVVITCFGVALVTAKSFHTNTMGTIVAIAAFTVTALYQVWIGKKIEELNVSPPQLLLNQAPVSVVLLLLVAPFVDTVPDFNTVSSSVLFSLFCSGFIASLLNLSQFFIIGRTSTLAFNVVSQVKTILILGISWASTGKTLSFIEIVGVCMALGGAWAYAQTAKRS</sequence>
<evidence type="ECO:0000256" key="8">
    <source>
        <dbReference type="SAM" id="MobiDB-lite"/>
    </source>
</evidence>
<dbReference type="Proteomes" id="UP001358417">
    <property type="component" value="Unassembled WGS sequence"/>
</dbReference>
<organism evidence="11 12">
    <name type="scientific">Exophiala bonariae</name>
    <dbReference type="NCBI Taxonomy" id="1690606"/>
    <lineage>
        <taxon>Eukaryota</taxon>
        <taxon>Fungi</taxon>
        <taxon>Dikarya</taxon>
        <taxon>Ascomycota</taxon>
        <taxon>Pezizomycotina</taxon>
        <taxon>Eurotiomycetes</taxon>
        <taxon>Chaetothyriomycetidae</taxon>
        <taxon>Chaetothyriales</taxon>
        <taxon>Herpotrichiellaceae</taxon>
        <taxon>Exophiala</taxon>
    </lineage>
</organism>
<evidence type="ECO:0000256" key="4">
    <source>
        <dbReference type="ARBA" id="ARBA00011182"/>
    </source>
</evidence>
<feature type="transmembrane region" description="Helical" evidence="9">
    <location>
        <begin position="151"/>
        <end position="171"/>
    </location>
</feature>
<dbReference type="InterPro" id="IPR050186">
    <property type="entry name" value="TPT_transporter"/>
</dbReference>
<dbReference type="AlphaFoldDB" id="A0AAV9MWT6"/>
<dbReference type="EMBL" id="JAVRRD010000032">
    <property type="protein sequence ID" value="KAK5046159.1"/>
    <property type="molecule type" value="Genomic_DNA"/>
</dbReference>
<dbReference type="PANTHER" id="PTHR11132">
    <property type="entry name" value="SOLUTE CARRIER FAMILY 35"/>
    <property type="match status" value="1"/>
</dbReference>
<dbReference type="InterPro" id="IPR004853">
    <property type="entry name" value="Sugar_P_trans_dom"/>
</dbReference>
<dbReference type="GeneID" id="89976779"/>
<feature type="transmembrane region" description="Helical" evidence="9">
    <location>
        <begin position="60"/>
        <end position="81"/>
    </location>
</feature>
<evidence type="ECO:0000256" key="7">
    <source>
        <dbReference type="ARBA" id="ARBA00023136"/>
    </source>
</evidence>
<keyword evidence="5 9" id="KW-0812">Transmembrane</keyword>